<dbReference type="Proteomes" id="UP001566476">
    <property type="component" value="Unassembled WGS sequence"/>
</dbReference>
<proteinExistence type="predicted"/>
<dbReference type="RefSeq" id="WP_370717406.1">
    <property type="nucleotide sequence ID" value="NZ_JBGGTQ010000002.1"/>
</dbReference>
<evidence type="ECO:0000256" key="1">
    <source>
        <dbReference type="SAM" id="MobiDB-lite"/>
    </source>
</evidence>
<feature type="signal peptide" evidence="2">
    <location>
        <begin position="1"/>
        <end position="29"/>
    </location>
</feature>
<feature type="compositionally biased region" description="Low complexity" evidence="1">
    <location>
        <begin position="44"/>
        <end position="69"/>
    </location>
</feature>
<accession>A0ABV4HY75</accession>
<organism evidence="3 4">
    <name type="scientific">Kineococcus mangrovi</name>
    <dbReference type="NCBI Taxonomy" id="1660183"/>
    <lineage>
        <taxon>Bacteria</taxon>
        <taxon>Bacillati</taxon>
        <taxon>Actinomycetota</taxon>
        <taxon>Actinomycetes</taxon>
        <taxon>Kineosporiales</taxon>
        <taxon>Kineosporiaceae</taxon>
        <taxon>Kineococcus</taxon>
    </lineage>
</organism>
<protein>
    <recommendedName>
        <fullName evidence="5">DUF305 domain-containing protein</fullName>
    </recommendedName>
</protein>
<dbReference type="PROSITE" id="PS51257">
    <property type="entry name" value="PROKAR_LIPOPROTEIN"/>
    <property type="match status" value="1"/>
</dbReference>
<evidence type="ECO:0000313" key="4">
    <source>
        <dbReference type="Proteomes" id="UP001566476"/>
    </source>
</evidence>
<gene>
    <name evidence="3" type="ORF">AB2L28_03835</name>
</gene>
<evidence type="ECO:0000256" key="2">
    <source>
        <dbReference type="SAM" id="SignalP"/>
    </source>
</evidence>
<comment type="caution">
    <text evidence="3">The sequence shown here is derived from an EMBL/GenBank/DDBJ whole genome shotgun (WGS) entry which is preliminary data.</text>
</comment>
<reference evidence="3 4" key="1">
    <citation type="submission" date="2024-07" db="EMBL/GenBank/DDBJ databases">
        <authorList>
            <person name="Thanompreechachai J."/>
            <person name="Duangmal K."/>
        </authorList>
    </citation>
    <scope>NUCLEOTIDE SEQUENCE [LARGE SCALE GENOMIC DNA]</scope>
    <source>
        <strain evidence="3 4">TBRC 1896</strain>
    </source>
</reference>
<dbReference type="EMBL" id="JBGGTQ010000002">
    <property type="protein sequence ID" value="MEZ0491360.1"/>
    <property type="molecule type" value="Genomic_DNA"/>
</dbReference>
<feature type="region of interest" description="Disordered" evidence="1">
    <location>
        <begin position="35"/>
        <end position="71"/>
    </location>
</feature>
<evidence type="ECO:0000313" key="3">
    <source>
        <dbReference type="EMBL" id="MEZ0491360.1"/>
    </source>
</evidence>
<feature type="compositionally biased region" description="Low complexity" evidence="1">
    <location>
        <begin position="200"/>
        <end position="221"/>
    </location>
</feature>
<keyword evidence="2" id="KW-0732">Signal</keyword>
<evidence type="ECO:0008006" key="5">
    <source>
        <dbReference type="Google" id="ProtNLM"/>
    </source>
</evidence>
<feature type="region of interest" description="Disordered" evidence="1">
    <location>
        <begin position="192"/>
        <end position="221"/>
    </location>
</feature>
<keyword evidence="4" id="KW-1185">Reference proteome</keyword>
<sequence>MIVLRPTPDAPRSTRRAPALLAAALVATAAVSACSVGDEPAPAPTTTTVQPGPVNTPSSSPTATSSSPTFDCPSVQTAQAALDGAYGAELDRLGIDRGDPRAQSVFTLVTTDEAPEYYAAVLAAAPPEASDDARVVLDYYTQLASRVGTLDVGNGSVEELATAMAEIDAAGEAVNPDLSAATAVVQAQERLQAQLDRDCSGSPGAGPSESSQSPAPSTTTS</sequence>
<name>A0ABV4HY75_9ACTN</name>
<feature type="chain" id="PRO_5047183678" description="DUF305 domain-containing protein" evidence="2">
    <location>
        <begin position="30"/>
        <end position="221"/>
    </location>
</feature>